<keyword evidence="1" id="KW-0812">Transmembrane</keyword>
<feature type="transmembrane region" description="Helical" evidence="1">
    <location>
        <begin position="216"/>
        <end position="234"/>
    </location>
</feature>
<dbReference type="InterPro" id="IPR039523">
    <property type="entry name" value="RimK-rel_E_lig_ATP-grasp"/>
</dbReference>
<name>A0ABU5DZW1_9PROT</name>
<dbReference type="RefSeq" id="WP_320500504.1">
    <property type="nucleotide sequence ID" value="NZ_JAXCLX010000001.1"/>
</dbReference>
<comment type="caution">
    <text evidence="3">The sequence shown here is derived from an EMBL/GenBank/DDBJ whole genome shotgun (WGS) entry which is preliminary data.</text>
</comment>
<keyword evidence="4" id="KW-1185">Reference proteome</keyword>
<keyword evidence="1" id="KW-1133">Transmembrane helix</keyword>
<evidence type="ECO:0000256" key="1">
    <source>
        <dbReference type="SAM" id="Phobius"/>
    </source>
</evidence>
<reference evidence="3 4" key="1">
    <citation type="journal article" date="2013" name="Antonie Van Leeuwenhoek">
        <title>Dongia rigui sp. nov., isolated from freshwater of a large wetland in Korea.</title>
        <authorList>
            <person name="Baik K.S."/>
            <person name="Hwang Y.M."/>
            <person name="Choi J.S."/>
            <person name="Kwon J."/>
            <person name="Seong C.N."/>
        </authorList>
    </citation>
    <scope>NUCLEOTIDE SEQUENCE [LARGE SCALE GENOMIC DNA]</scope>
    <source>
        <strain evidence="3 4">04SU4-P</strain>
    </source>
</reference>
<dbReference type="Pfam" id="PF14397">
    <property type="entry name" value="ATPgrasp_ST"/>
    <property type="match status" value="1"/>
</dbReference>
<gene>
    <name evidence="3" type="ORF">SMD31_09135</name>
</gene>
<evidence type="ECO:0000259" key="2">
    <source>
        <dbReference type="Pfam" id="PF14397"/>
    </source>
</evidence>
<feature type="transmembrane region" description="Helical" evidence="1">
    <location>
        <begin position="92"/>
        <end position="108"/>
    </location>
</feature>
<protein>
    <submittedName>
        <fullName evidence="3">Sugar-transfer associated ATP-grasp domain-containing protein</fullName>
    </submittedName>
</protein>
<dbReference type="EMBL" id="JAXCLX010000001">
    <property type="protein sequence ID" value="MDY0872086.1"/>
    <property type="molecule type" value="Genomic_DNA"/>
</dbReference>
<feature type="transmembrane region" description="Helical" evidence="1">
    <location>
        <begin position="115"/>
        <end position="135"/>
    </location>
</feature>
<feature type="domain" description="Alpha-L-glutamate ligase-related protein ATP-grasp" evidence="2">
    <location>
        <begin position="313"/>
        <end position="562"/>
    </location>
</feature>
<evidence type="ECO:0000313" key="4">
    <source>
        <dbReference type="Proteomes" id="UP001271769"/>
    </source>
</evidence>
<accession>A0ABU5DZW1</accession>
<feature type="transmembrane region" description="Helical" evidence="1">
    <location>
        <begin position="51"/>
        <end position="72"/>
    </location>
</feature>
<proteinExistence type="predicted"/>
<dbReference type="SUPFAM" id="SSF56059">
    <property type="entry name" value="Glutathione synthetase ATP-binding domain-like"/>
    <property type="match status" value="1"/>
</dbReference>
<dbReference type="Proteomes" id="UP001271769">
    <property type="component" value="Unassembled WGS sequence"/>
</dbReference>
<feature type="transmembrane region" description="Helical" evidence="1">
    <location>
        <begin position="155"/>
        <end position="176"/>
    </location>
</feature>
<evidence type="ECO:0000313" key="3">
    <source>
        <dbReference type="EMBL" id="MDY0872086.1"/>
    </source>
</evidence>
<sequence>MFSLATAVMAFILLLSPLRSSDFVIDPLNALVATVMGLTLYRRLQVSTSHVVLRAAAFIWLSVLVVTLVLEWLPVHRAELRDVFSLKESAEVFLWLLAPIGLFIVSRFERVPALVKLLLICGFLVQTVVVGLEFIEESPHLGVSPDGAETFSDFAQFVFLQFYLIAFALLLLYAGWSPISRHAESDVHSGPLGNRARHIFDAYRLFTKGRFPKQRVAHWPGVLPIIDFGRIVLWTGTLGMEVQRNFGVPIFRQIIDILLLMMHCGLDAQAYYMLELYRRDRQRKAGQYLTRYETKNGLLTALNYLIPKNGHRSNLSDKAAFDRVCVEHGLEVPRILAVAQHGEIAWRNLRRLTEVPGLFVKPAVSKGARGTEIYTVVRNTTGTGSAQYMSPDGTLLSELELSTRIAGQSMEEMLLVQERLENAPSVAPFAQASLVVIRVITCLDAQGRPTVTHGMLRVLSKLEAGWPSAAEYGAPVDLATGELGWLSSDKREDAFDFFDHHPVTGARVAGALLPEWAAVKALALRAHDVFNDRFVIGWDIAVTPEGPVLIEGNAYPDFAFLQRVHRQPAGESPIGPLLQSGLDRLVAVRGG</sequence>
<organism evidence="3 4">
    <name type="scientific">Dongia rigui</name>
    <dbReference type="NCBI Taxonomy" id="940149"/>
    <lineage>
        <taxon>Bacteria</taxon>
        <taxon>Pseudomonadati</taxon>
        <taxon>Pseudomonadota</taxon>
        <taxon>Alphaproteobacteria</taxon>
        <taxon>Rhodospirillales</taxon>
        <taxon>Dongiaceae</taxon>
        <taxon>Dongia</taxon>
    </lineage>
</organism>
<keyword evidence="1" id="KW-0472">Membrane</keyword>